<evidence type="ECO:0000313" key="1">
    <source>
        <dbReference type="EMBL" id="AYV79694.1"/>
    </source>
</evidence>
<protein>
    <submittedName>
        <fullName evidence="1">Uncharacterized protein</fullName>
    </submittedName>
</protein>
<reference evidence="1" key="1">
    <citation type="submission" date="2018-10" db="EMBL/GenBank/DDBJ databases">
        <title>Hidden diversity of soil giant viruses.</title>
        <authorList>
            <person name="Schulz F."/>
            <person name="Alteio L."/>
            <person name="Goudeau D."/>
            <person name="Ryan E.M."/>
            <person name="Malmstrom R.R."/>
            <person name="Blanchard J."/>
            <person name="Woyke T."/>
        </authorList>
    </citation>
    <scope>NUCLEOTIDE SEQUENCE</scope>
    <source>
        <strain evidence="1">FNV1</strain>
    </source>
</reference>
<sequence length="248" mass="28747">MTNLANIQTTAVCLLSDEFKTTKIVSKQEHLLQSLVNYYKDSDKIDNIIIPIVNGQSIISLRTLEWFITQYSKKKNIIYNIGTADIPIYVNVYIDYKLRLKAYSKKLFDPFCRKNRKNKINRIKIEYKKGSVIETTICQLNFFKWAIDFNIINYVVQHLDAINDDMKDVSEKKKPAKPVKSKKAKLAPLVETFEQKIDITDAIDKLASVKDTKVTEPDDMRKKRQEISISATKTINKNDNIKIIISFD</sequence>
<accession>A0A3G4ZZH2</accession>
<dbReference type="EMBL" id="MK072170">
    <property type="protein sequence ID" value="AYV79694.1"/>
    <property type="molecule type" value="Genomic_DNA"/>
</dbReference>
<dbReference type="InterPro" id="IPR055621">
    <property type="entry name" value="DUF7197"/>
</dbReference>
<organism evidence="1">
    <name type="scientific">Faunusvirus sp</name>
    <dbReference type="NCBI Taxonomy" id="2487766"/>
    <lineage>
        <taxon>Viruses</taxon>
        <taxon>Varidnaviria</taxon>
        <taxon>Bamfordvirae</taxon>
        <taxon>Nucleocytoviricota</taxon>
        <taxon>Megaviricetes</taxon>
        <taxon>Imitervirales</taxon>
        <taxon>Mimiviridae</taxon>
    </lineage>
</organism>
<proteinExistence type="predicted"/>
<dbReference type="Pfam" id="PF23827">
    <property type="entry name" value="DUF7197"/>
    <property type="match status" value="1"/>
</dbReference>
<name>A0A3G4ZZH2_9VIRU</name>
<gene>
    <name evidence="1" type="ORF">Faunusvirus39_3</name>
</gene>